<dbReference type="InterPro" id="IPR041253">
    <property type="entry name" value="CBM77"/>
</dbReference>
<evidence type="ECO:0000259" key="13">
    <source>
        <dbReference type="SMART" id="SM00656"/>
    </source>
</evidence>
<evidence type="ECO:0000256" key="3">
    <source>
        <dbReference type="ARBA" id="ARBA00022525"/>
    </source>
</evidence>
<organism evidence="14 15">
    <name type="scientific">Lachnospira hominis</name>
    <name type="common">ex Liu et al. 2021</name>
    <dbReference type="NCBI Taxonomy" id="2763051"/>
    <lineage>
        <taxon>Bacteria</taxon>
        <taxon>Bacillati</taxon>
        <taxon>Bacillota</taxon>
        <taxon>Clostridia</taxon>
        <taxon>Lachnospirales</taxon>
        <taxon>Lachnospiraceae</taxon>
        <taxon>Lachnospira</taxon>
    </lineage>
</organism>
<evidence type="ECO:0000256" key="8">
    <source>
        <dbReference type="ARBA" id="ARBA00038263"/>
    </source>
</evidence>
<evidence type="ECO:0000256" key="5">
    <source>
        <dbReference type="ARBA" id="ARBA00022729"/>
    </source>
</evidence>
<keyword evidence="5 12" id="KW-0732">Signal</keyword>
<keyword evidence="9" id="KW-0119">Carbohydrate metabolism</keyword>
<reference evidence="14 15" key="1">
    <citation type="submission" date="2020-08" db="EMBL/GenBank/DDBJ databases">
        <title>Genome public.</title>
        <authorList>
            <person name="Liu C."/>
            <person name="Sun Q."/>
        </authorList>
    </citation>
    <scope>NUCLEOTIDE SEQUENCE [LARGE SCALE GENOMIC DNA]</scope>
    <source>
        <strain evidence="14 15">NSJ-43</strain>
    </source>
</reference>
<keyword evidence="9" id="KW-0624">Polysaccharide degradation</keyword>
<dbReference type="InterPro" id="IPR053868">
    <property type="entry name" value="Pel9A-like_beta_helix"/>
</dbReference>
<dbReference type="Pfam" id="PF18283">
    <property type="entry name" value="CBM77"/>
    <property type="match status" value="1"/>
</dbReference>
<evidence type="ECO:0000256" key="1">
    <source>
        <dbReference type="ARBA" id="ARBA00001913"/>
    </source>
</evidence>
<dbReference type="Gene3D" id="2.160.20.10">
    <property type="entry name" value="Single-stranded right-handed beta-helix, Pectin lyase-like"/>
    <property type="match status" value="2"/>
</dbReference>
<feature type="region of interest" description="Disordered" evidence="10">
    <location>
        <begin position="1391"/>
        <end position="1410"/>
    </location>
</feature>
<dbReference type="SUPFAM" id="SSF51126">
    <property type="entry name" value="Pectin lyase-like"/>
    <property type="match status" value="2"/>
</dbReference>
<dbReference type="InterPro" id="IPR052052">
    <property type="entry name" value="Polysaccharide_Lyase_9"/>
</dbReference>
<dbReference type="Pfam" id="PF22842">
    <property type="entry name" value="Pel9A-like_beta_helix"/>
    <property type="match status" value="1"/>
</dbReference>
<dbReference type="SMART" id="SM00656">
    <property type="entry name" value="Amb_all"/>
    <property type="match status" value="1"/>
</dbReference>
<dbReference type="InterPro" id="IPR011050">
    <property type="entry name" value="Pectin_lyase_fold/virulence"/>
</dbReference>
<evidence type="ECO:0000256" key="12">
    <source>
        <dbReference type="SAM" id="SignalP"/>
    </source>
</evidence>
<dbReference type="InterPro" id="IPR012334">
    <property type="entry name" value="Pectin_lyas_fold"/>
</dbReference>
<name>A0ABR7FYF7_9FIRM</name>
<dbReference type="RefSeq" id="WP_186836326.1">
    <property type="nucleotide sequence ID" value="NZ_JACOPD010000002.1"/>
</dbReference>
<dbReference type="SMART" id="SM00710">
    <property type="entry name" value="PbH1"/>
    <property type="match status" value="7"/>
</dbReference>
<dbReference type="PANTHER" id="PTHR40088:SF1">
    <property type="entry name" value="PECTATE LYASE PEL9"/>
    <property type="match status" value="1"/>
</dbReference>
<feature type="transmembrane region" description="Helical" evidence="11">
    <location>
        <begin position="1433"/>
        <end position="1450"/>
    </location>
</feature>
<evidence type="ECO:0000313" key="15">
    <source>
        <dbReference type="Proteomes" id="UP000628463"/>
    </source>
</evidence>
<dbReference type="Pfam" id="PF00544">
    <property type="entry name" value="Pectate_lyase_4"/>
    <property type="match status" value="1"/>
</dbReference>
<comment type="cofactor">
    <cofactor evidence="1">
        <name>Ca(2+)</name>
        <dbReference type="ChEBI" id="CHEBI:29108"/>
    </cofactor>
</comment>
<keyword evidence="11" id="KW-0812">Transmembrane</keyword>
<dbReference type="EMBL" id="JACOPD010000002">
    <property type="protein sequence ID" value="MBC5680237.1"/>
    <property type="molecule type" value="Genomic_DNA"/>
</dbReference>
<keyword evidence="11" id="KW-1133">Transmembrane helix</keyword>
<evidence type="ECO:0000256" key="6">
    <source>
        <dbReference type="ARBA" id="ARBA00022837"/>
    </source>
</evidence>
<comment type="similarity">
    <text evidence="8">Belongs to the polysaccharide lyase 9 family.</text>
</comment>
<keyword evidence="7 9" id="KW-0456">Lyase</keyword>
<dbReference type="InterPro" id="IPR006626">
    <property type="entry name" value="PbH1"/>
</dbReference>
<comment type="similarity">
    <text evidence="9">Belongs to the polysaccharide lyase 1 family.</text>
</comment>
<protein>
    <submittedName>
        <fullName evidence="14">Right-handed parallel beta-helix repeat-containing protein</fullName>
    </submittedName>
</protein>
<keyword evidence="11" id="KW-0472">Membrane</keyword>
<evidence type="ECO:0000256" key="2">
    <source>
        <dbReference type="ARBA" id="ARBA00004613"/>
    </source>
</evidence>
<dbReference type="InterPro" id="IPR002022">
    <property type="entry name" value="Pec_lyase"/>
</dbReference>
<keyword evidence="15" id="KW-1185">Reference proteome</keyword>
<keyword evidence="6" id="KW-0106">Calcium</keyword>
<feature type="region of interest" description="Disordered" evidence="10">
    <location>
        <begin position="553"/>
        <end position="601"/>
    </location>
</feature>
<gene>
    <name evidence="14" type="ORF">H8S01_04575</name>
</gene>
<accession>A0ABR7FYF7</accession>
<proteinExistence type="inferred from homology"/>
<keyword evidence="4" id="KW-0479">Metal-binding</keyword>
<feature type="compositionally biased region" description="Basic and acidic residues" evidence="10">
    <location>
        <begin position="722"/>
        <end position="769"/>
    </location>
</feature>
<evidence type="ECO:0000256" key="11">
    <source>
        <dbReference type="SAM" id="Phobius"/>
    </source>
</evidence>
<feature type="chain" id="PRO_5047523986" evidence="12">
    <location>
        <begin position="21"/>
        <end position="1458"/>
    </location>
</feature>
<evidence type="ECO:0000256" key="9">
    <source>
        <dbReference type="RuleBase" id="RU361173"/>
    </source>
</evidence>
<feature type="compositionally biased region" description="Low complexity" evidence="10">
    <location>
        <begin position="558"/>
        <end position="570"/>
    </location>
</feature>
<dbReference type="Proteomes" id="UP000628463">
    <property type="component" value="Unassembled WGS sequence"/>
</dbReference>
<evidence type="ECO:0000313" key="14">
    <source>
        <dbReference type="EMBL" id="MBC5680237.1"/>
    </source>
</evidence>
<evidence type="ECO:0000256" key="10">
    <source>
        <dbReference type="SAM" id="MobiDB-lite"/>
    </source>
</evidence>
<feature type="domain" description="Pectate lyase" evidence="13">
    <location>
        <begin position="207"/>
        <end position="409"/>
    </location>
</feature>
<evidence type="ECO:0000256" key="7">
    <source>
        <dbReference type="ARBA" id="ARBA00023239"/>
    </source>
</evidence>
<feature type="region of interest" description="Disordered" evidence="10">
    <location>
        <begin position="715"/>
        <end position="792"/>
    </location>
</feature>
<comment type="caution">
    <text evidence="14">The sequence shown here is derived from an EMBL/GenBank/DDBJ whole genome shotgun (WGS) entry which is preliminary data.</text>
</comment>
<evidence type="ECO:0000256" key="4">
    <source>
        <dbReference type="ARBA" id="ARBA00022723"/>
    </source>
</evidence>
<keyword evidence="3 9" id="KW-0964">Secreted</keyword>
<sequence length="1458" mass="157207">MKKGILFRCRKTAAVVMAFAMTLSYLPQQGISAYAKDGSAASQSQVTVSSRECSGWYESAYVEWQPVDGAKSYNVYIKGETEADSAYKKLDDELIRQYPDYWRADAPGLKAGKYMFKVEAVTDSTTASIVTSAVEVMSYDRSGYGFVNGTSSGAYNEDGTLKDNAVVLYITENTKDTVSLDVVTGSKGEVTSYTGLQAILYGFKKGKDSRPLDVRLVGNITDLKSMDKGDIVIDGCKNGITFEGIGEDATANGWGLRVKGSSNVEIRNLAYMNCDSNEGDDVGLQQDNDHVWVHNCDFFYGHAGSDADQKKGDGALDTKTSTYVTHSYNHFYDTGKSNLQGMKSETTSNYITYHHNWYDHADSRCPRIRTCTVHVYNNYYDGNSKYGIGATMGSSVFSENNYYRNCKFPMLMAGQGSDTKYAETVKGIFSGENGGVIKAYGNHIEGAKAAVTYQKDAAGFDFYEASSRDEVIDCSALKGGSKYSNFDTAADFYKYSVQSAEDAKDTVVKYAGRMNGGDFKWTFDNSVDDESYAVNEPLKAKLMSYKTTLVSVGGSVSGTDRPGTGETPGTGEDKPGTGEDKPGTGEDKPGTGEDKPSTGETAASAVHNFTTDYTTADSFFTISGNLTDKKGTNKYNGLNLTKCLKMESSTSVTFKAASKGKLVLVTEASKKIKIDGKAVQADADGVISMDVEAGEHKIAKKDATILFYISFTGDGSQTPGTGEDKPGTGEDKPGTGEDKPGTGEDKPSTGGDTDKGDKPGERVDNEVREQAPGFKDGDIYVSAKGSSEGDGSYEKPMDFVTALNTVKPGNTIWMFSATYYVYDMYKAPVIISEDNSGTADAYKTVSSINGKPVTINFDGMAEEGSNRGITLDGSYWHFYDIDICNAGDNGMLLSGDHNVIELCRFYANHDSGLQISRYNTSYNSIEQWPSYNTILNCTAYDNKDIKTCENADGFAAKLTCGEGNVFNGCISYCNSDDGWDLYAKPATGPIGVVTIKNCIAFGNGKLTDGSGSANGDMNGFKLGGSNGACPTPHVVENCLAFNNGATGFTDNGNGGAIKMSNCIAVNNGIYDKTKANFMCYRTSEDAEYTNIVSAAASKNAATDQFKGKLSHVLYNYKGVGTYWVNEWTCKDGAKTKYTGSEAKDYTVALSDFVNTTIPGYNASKGSYAADYHEVFRNADGSINVNQLYELKSDSRIYEAGVNGSKIGCSFEKQVEPGKTEGNVESKGDAPKIDNAEDTAKEIESSVELTDEEKASIAAGSNISVSLVINDEVKTEEKELVEKNLSSLVENGNIGQIFDISIIKKIGDGEAVSAQVNKEVTLQIAVPEKLLNKDSNIERTYKIIRVHNGEVTVLDSDKCQFNEKTGVITFKTDKFSTYAIVYTDKAKEVISGGSEAGGKDNTDNGNNANIDVKEEPVLGSTADDSVNTGDNFNLYMYIMLLAVSGAALFLSKKKKCKNN</sequence>
<dbReference type="PANTHER" id="PTHR40088">
    <property type="entry name" value="PECTATE LYASE (EUROFUNG)"/>
    <property type="match status" value="1"/>
</dbReference>
<comment type="subcellular location">
    <subcellularLocation>
        <location evidence="2 9">Secreted</location>
    </subcellularLocation>
</comment>
<feature type="compositionally biased region" description="Basic and acidic residues" evidence="10">
    <location>
        <begin position="571"/>
        <end position="597"/>
    </location>
</feature>
<feature type="signal peptide" evidence="12">
    <location>
        <begin position="1"/>
        <end position="20"/>
    </location>
</feature>